<dbReference type="Gene3D" id="3.60.40.10">
    <property type="entry name" value="PPM-type phosphatase domain"/>
    <property type="match status" value="1"/>
</dbReference>
<reference evidence="3 4" key="1">
    <citation type="submission" date="2014-07" db="EMBL/GenBank/DDBJ databases">
        <title>Genomic and transcriptomic analysis on Apis cerana provide comprehensive insights into honey bee biology.</title>
        <authorList>
            <person name="Diao Q."/>
            <person name="Sun L."/>
            <person name="Zheng H."/>
            <person name="Zheng H."/>
            <person name="Xu S."/>
            <person name="Wang S."/>
            <person name="Zeng Z."/>
            <person name="Hu F."/>
            <person name="Su S."/>
            <person name="Wu J."/>
        </authorList>
    </citation>
    <scope>NUCLEOTIDE SEQUENCE [LARGE SCALE GENOMIC DNA]</scope>
    <source>
        <tissue evidence="3">Pupae without intestine</tissue>
    </source>
</reference>
<gene>
    <name evidence="3" type="ORF">APICC_03459</name>
</gene>
<evidence type="ECO:0000313" key="3">
    <source>
        <dbReference type="EMBL" id="PBC31576.1"/>
    </source>
</evidence>
<feature type="compositionally biased region" description="Polar residues" evidence="1">
    <location>
        <begin position="875"/>
        <end position="899"/>
    </location>
</feature>
<dbReference type="EMBL" id="KZ288230">
    <property type="protein sequence ID" value="PBC31576.1"/>
    <property type="molecule type" value="Genomic_DNA"/>
</dbReference>
<feature type="compositionally biased region" description="Polar residues" evidence="1">
    <location>
        <begin position="2255"/>
        <end position="2281"/>
    </location>
</feature>
<dbReference type="InterPro" id="IPR001932">
    <property type="entry name" value="PPM-type_phosphatase-like_dom"/>
</dbReference>
<sequence>MPSLRKKVAGFMRQLSISNLAGAVENISQGEQTLRSPRSLTQDFTSGCFITRYLDGLETKQEGPAILHGRNPEELPIRQLGNFQEDKDIVAAHTGPDNGLTTVNIQQRHLSINDIDIDYIDMLDQGEQYRNTSTTTTPAIAGVVDWFNPHEMVYGIATTLYEKNPTNNINNGEPIADCFGIVARSNSAILALADGVNWGTKASIAARSAIHGSMEYLNKALFCPSINGKMNTTKDVFIALLRSFHAAHSLILQEQGMLTTLTVCAVLPLPNSDSNTEQIKYMACTCNVGDSLAYVYSRKTGVREITRGSHDIHCMRDMRDALGALGPVDGSNPELNNLTLAMTEVEKGDIVFLTSDGISDNFDPTLPRVKRGCVGMQQPQSRPLLGDSVSSTTSPTARRNNPVAVLTHQQLQQLQQLQAQNSSGQSLTFALQQTSNNPQDQGNGSTTGNHIVYVNQLNHLNQGTINPSGTGMGLPPATPTFGVGLNMGLPLSLLNTSLTSLTSNVITTSNPLLNLGLPNINTGLTTINPSLNHLNTINSNLTSNIGSNSINNGLSGLGQDINNINTGINRLNTLNSTNINSGLPSVNTGITNVNQNLTSLNSNINQNVTSLSTNFTSPGSGVSGLTTINPNINTNLTTTSINQGLNRSINALTTGLNQTSLNSSSTQFPFQTIQSIQSIAPHIVGSNIAHVPSSAISQHPNSNVSTISQISNTGTLTSSSIFTSTSSEPIHSTTTNVNHTSNVNLTTNISHLGTMHSNLSNVSTSVQHISASNEPNMSLSHTSSLSSSQSTGFQPQRQYSQGINPGLSSSVTLTGSSQPSNVVSTINTVKSMQNIQSQNISSPSSPFSIPLKSPASNIAPPTPSPSPNRLLLRSPASNSIQSRNSPSPVGTSTSNNNFNIQMQSPMQSPMSVSQIQSPVLSPYPPAKSPHLLSGNNSLNNRSPAPGGSPGPPVVRPNTPILQQGMQVLQIIHGTPQGYQSTPTQLVTRTHLIGNQQIQIAATKPAKQPPQILPKPPNQQAAGSQQKQQRVTTTITNQVTQQTQPQLVLAGPQPNPTTATMIPTAQGLLLNQLQQQLVRVVTAQGMQLQGITPTFFAVPNGFPPAASPVIRHTPSSPAPSANSGTGNSIVIQNAMVQSPQPQISQVGSNTNTGNTSCSQTVEQTLLPPPKKKAKKKKKTKRKDDEPPKLDLASIMKISGIGDDDDIFDTDLTTESDVSCQVQVESNTGQNLGQLSSQVTIPTSSAQNLIQVPAPNTTNTQTSASQTFNSQLVAQLQMPVQNTIQGQLRFALGEDGRVVLHRTPELNQPEMDQATAQALIRSLTQSGGQNSPIISHLLGQAQTTTQSTQNTILQRQKFVKSPLPSNVSTVTTTISSAAPQSITCATSPQHVQVCSKSNNQQKSLNVPQESSPVLNVCVQNNLVSLQTLDMQASKNINVQNLTQTTKSNQSSNSSLPQPNSNVLASDVLATKPSCTTFNVQNSRLINTNQASNNQQNSHVSTQKSSQVRLTNACVTTNVRQNLNKISQNAHVQKSLSNNLTIQNEHNMTKNNQQGNQQESITLQQETPIYQHNQHQQITAQTVQTQNVQQVFEQNLQTSGSNVQHNSLNMLQQQSSCNTMQHDAMNVLQQHSSIQQNTINVLQQNAASNVQNIEQNLQTGIGDLTHTQQNVITSMQQQNTSAILHNTSVQQNVNVQQQKVVAANTFSSVNTHHFESQNTVNAIQPGLNTQNNQHQNIVITNASPANTMQQNESQKIETQTTTMLNSAANNILNNAPKITPEILNALSNLNPNDQLLIANANGQMQVISQQLLQQLLAGQLNTNNQVQNQNQTQKIVIGEPDANNQNLQGVQINTPTSQIIVNSSGGAPTIQNNIQNIVVQAAPSQMPQHIQIQNSNFPSQFIDNLNQQQIRNLGNQPKKAKIIKRTKTAVTTQNTGNTQVTKTITVSRPTMISTNPTNLQKIDNSNKLNTIVSQSTNPIKSESSQIVTNGPMLPSSLGNHLSIPSNGQMVQRVQTIQLPAQKQQLLKNIQSQIQAILTRKSGTQPDQTILTKLYQEQAKILASGKVVSTTTHSVSSATETSFSVNAVSTIASNLISQNSYKNQTSAVQTQTQTSTTVVTSQNLNPSTSSTISQNVQGQQCVQNNQNVHQTHTKQHKIYQNHGTQILSPSSANMQIFSPSITSVATVQSNAQQLTSIQTQQTGMQQSTQCQTDPLDIKPNIQISSPVKQELSSPIQIQVQSGSPAGQVASPRMIGKGSQRIQSPVNNSGNSNKQTVSPTNNSSPLVSPRQGVKRPASSPICRQINRSDLLEQQLKIDQNGAINPDVNTPFLSKRDACKRLVRYHCLNEQVLSSKDLAKADEMFEETAKHLLSKFNSMMNKYTYLLLMESMREVRTSELMMIDRTFVAEEQSILNRLREQEAKVNEEFKKEEKPLVPKVEPGLTEEDKLSPSLTNVSVKRELEDDFLSDEMECKPVIKSANCTSGDYDEWVEIQKELGVYPSTTDSFKCKNINNSGSNSACAVAVTRSSKTERTRANGECRITIPSASVSGVQNTVIKDNCEQDNTPVFEKRWSSATDLERDLLEDTDSLDGLALHSQTQCPSSLHVTTESGNDNEHDDITAQVQSAIDSILNLKKRPTNTLPGSSGNSASQSSESKDTVLDQAVRSILGS</sequence>
<evidence type="ECO:0000259" key="2">
    <source>
        <dbReference type="PROSITE" id="PS51746"/>
    </source>
</evidence>
<dbReference type="OrthoDB" id="2556847at2759"/>
<feature type="compositionally biased region" description="Pro residues" evidence="1">
    <location>
        <begin position="1006"/>
        <end position="1016"/>
    </location>
</feature>
<feature type="region of interest" description="Disordered" evidence="1">
    <location>
        <begin position="2631"/>
        <end position="2659"/>
    </location>
</feature>
<feature type="compositionally biased region" description="Low complexity" evidence="1">
    <location>
        <begin position="2640"/>
        <end position="2649"/>
    </location>
</feature>
<dbReference type="STRING" id="94128.A0A2A3EK60"/>
<dbReference type="PANTHER" id="PTHR21586:SF0">
    <property type="entry name" value="PP2C-LIKE DOMAIN-CONTAINING PROTEIN CG9801"/>
    <property type="match status" value="1"/>
</dbReference>
<feature type="compositionally biased region" description="Polar residues" evidence="1">
    <location>
        <begin position="1138"/>
        <end position="1162"/>
    </location>
</feature>
<keyword evidence="4" id="KW-1185">Reference proteome</keyword>
<feature type="compositionally biased region" description="Low complexity" evidence="1">
    <location>
        <begin position="900"/>
        <end position="919"/>
    </location>
</feature>
<proteinExistence type="predicted"/>
<feature type="compositionally biased region" description="Polar residues" evidence="1">
    <location>
        <begin position="2223"/>
        <end position="2240"/>
    </location>
</feature>
<feature type="region of interest" description="Disordered" evidence="1">
    <location>
        <begin position="2223"/>
        <end position="2295"/>
    </location>
</feature>
<dbReference type="PROSITE" id="PS51746">
    <property type="entry name" value="PPM_2"/>
    <property type="match status" value="1"/>
</dbReference>
<feature type="domain" description="PPM-type phosphatase" evidence="2">
    <location>
        <begin position="153"/>
        <end position="457"/>
    </location>
</feature>
<evidence type="ECO:0000313" key="4">
    <source>
        <dbReference type="Proteomes" id="UP000242457"/>
    </source>
</evidence>
<feature type="region of interest" description="Disordered" evidence="1">
    <location>
        <begin position="835"/>
        <end position="958"/>
    </location>
</feature>
<feature type="compositionally biased region" description="Polar residues" evidence="1">
    <location>
        <begin position="792"/>
        <end position="803"/>
    </location>
</feature>
<feature type="region of interest" description="Disordered" evidence="1">
    <location>
        <begin position="1106"/>
        <end position="1125"/>
    </location>
</feature>
<feature type="region of interest" description="Disordered" evidence="1">
    <location>
        <begin position="377"/>
        <end position="398"/>
    </location>
</feature>
<feature type="region of interest" description="Disordered" evidence="1">
    <location>
        <begin position="774"/>
        <end position="820"/>
    </location>
</feature>
<accession>A0A2A3EK60</accession>
<feature type="compositionally biased region" description="Basic residues" evidence="1">
    <location>
        <begin position="1168"/>
        <end position="1179"/>
    </location>
</feature>
<dbReference type="Proteomes" id="UP000242457">
    <property type="component" value="Unassembled WGS sequence"/>
</dbReference>
<dbReference type="SUPFAM" id="SSF81606">
    <property type="entry name" value="PP2C-like"/>
    <property type="match status" value="1"/>
</dbReference>
<dbReference type="InterPro" id="IPR036457">
    <property type="entry name" value="PPM-type-like_dom_sf"/>
</dbReference>
<organism evidence="3 4">
    <name type="scientific">Apis cerana cerana</name>
    <name type="common">Oriental honeybee</name>
    <dbReference type="NCBI Taxonomy" id="94128"/>
    <lineage>
        <taxon>Eukaryota</taxon>
        <taxon>Metazoa</taxon>
        <taxon>Ecdysozoa</taxon>
        <taxon>Arthropoda</taxon>
        <taxon>Hexapoda</taxon>
        <taxon>Insecta</taxon>
        <taxon>Pterygota</taxon>
        <taxon>Neoptera</taxon>
        <taxon>Endopterygota</taxon>
        <taxon>Hymenoptera</taxon>
        <taxon>Apocrita</taxon>
        <taxon>Aculeata</taxon>
        <taxon>Apoidea</taxon>
        <taxon>Anthophila</taxon>
        <taxon>Apidae</taxon>
        <taxon>Apis</taxon>
    </lineage>
</organism>
<feature type="compositionally biased region" description="Low complexity" evidence="1">
    <location>
        <begin position="1018"/>
        <end position="1027"/>
    </location>
</feature>
<dbReference type="PANTHER" id="PTHR21586">
    <property type="entry name" value="TIPA"/>
    <property type="match status" value="1"/>
</dbReference>
<dbReference type="InterPro" id="IPR053287">
    <property type="entry name" value="PP2C-like_domain"/>
</dbReference>
<feature type="compositionally biased region" description="Low complexity" evidence="1">
    <location>
        <begin position="835"/>
        <end position="850"/>
    </location>
</feature>
<feature type="compositionally biased region" description="Low complexity" evidence="1">
    <location>
        <begin position="778"/>
        <end position="791"/>
    </location>
</feature>
<evidence type="ECO:0000256" key="1">
    <source>
        <dbReference type="SAM" id="MobiDB-lite"/>
    </source>
</evidence>
<feature type="compositionally biased region" description="Low complexity" evidence="1">
    <location>
        <begin position="931"/>
        <end position="945"/>
    </location>
</feature>
<dbReference type="Pfam" id="PF15249">
    <property type="entry name" value="GLTSCR1"/>
    <property type="match status" value="1"/>
</dbReference>
<feature type="compositionally biased region" description="Low complexity" evidence="1">
    <location>
        <begin position="805"/>
        <end position="820"/>
    </location>
</feature>
<name>A0A2A3EK60_APICC</name>
<protein>
    <submittedName>
        <fullName evidence="3">PP2C domain-containing protein</fullName>
    </submittedName>
</protein>
<feature type="compositionally biased region" description="Polar residues" evidence="1">
    <location>
        <begin position="388"/>
        <end position="398"/>
    </location>
</feature>
<dbReference type="InterPro" id="IPR015671">
    <property type="entry name" value="GSCR1_dom"/>
</dbReference>
<feature type="region of interest" description="Disordered" evidence="1">
    <location>
        <begin position="1003"/>
        <end position="1027"/>
    </location>
</feature>
<feature type="region of interest" description="Disordered" evidence="1">
    <location>
        <begin position="1138"/>
        <end position="1188"/>
    </location>
</feature>
<dbReference type="SMART" id="SM00332">
    <property type="entry name" value="PP2Cc"/>
    <property type="match status" value="1"/>
</dbReference>
<feature type="compositionally biased region" description="Polar residues" evidence="1">
    <location>
        <begin position="1112"/>
        <end position="1125"/>
    </location>
</feature>